<dbReference type="PANTHER" id="PTHR43481">
    <property type="entry name" value="FRUCTOSE-1-PHOSPHATE PHOSPHATASE"/>
    <property type="match status" value="1"/>
</dbReference>
<evidence type="ECO:0000313" key="2">
    <source>
        <dbReference type="Proteomes" id="UP000598146"/>
    </source>
</evidence>
<organism evidence="1 2">
    <name type="scientific">Actinoplanes aureus</name>
    <dbReference type="NCBI Taxonomy" id="2792083"/>
    <lineage>
        <taxon>Bacteria</taxon>
        <taxon>Bacillati</taxon>
        <taxon>Actinomycetota</taxon>
        <taxon>Actinomycetes</taxon>
        <taxon>Micromonosporales</taxon>
        <taxon>Micromonosporaceae</taxon>
        <taxon>Actinoplanes</taxon>
    </lineage>
</organism>
<dbReference type="GO" id="GO:0050308">
    <property type="term" value="F:sugar-phosphatase activity"/>
    <property type="evidence" value="ECO:0007669"/>
    <property type="project" value="TreeGrafter"/>
</dbReference>
<dbReference type="CDD" id="cd07505">
    <property type="entry name" value="HAD_BPGM-like"/>
    <property type="match status" value="1"/>
</dbReference>
<dbReference type="Gene3D" id="1.10.150.240">
    <property type="entry name" value="Putative phosphatase, domain 2"/>
    <property type="match status" value="1"/>
</dbReference>
<name>A0A931G1V4_9ACTN</name>
<dbReference type="SFLD" id="SFLDG01129">
    <property type="entry name" value="C1.5:_HAD__Beta-PGM__Phosphata"/>
    <property type="match status" value="1"/>
</dbReference>
<dbReference type="RefSeq" id="WP_196419207.1">
    <property type="nucleotide sequence ID" value="NZ_JADQTO010000027.1"/>
</dbReference>
<sequence length="226" mass="23518">MGPADRPGGAVLDAVLFDMDGTLVDSERVWGIALTELAVHAGGTLSETARLAMVGTSMALSMQIFRDDLGQPDRPEAPDVTWLTDRVFELFGDGLVWRPGAAELLLAVRAAGIPTALVTSTGRRLAEVALKTIGAENFDAVVCGDEVDKPKPDPEPYLRAAELLGVDITRCVAIEDSPSGTASALAAGAAVLAVPAELELPPTVGVHLRSSLVGVDLPFLAALLSR</sequence>
<protein>
    <submittedName>
        <fullName evidence="1">HAD family phosphatase</fullName>
    </submittedName>
</protein>
<dbReference type="InterPro" id="IPR036412">
    <property type="entry name" value="HAD-like_sf"/>
</dbReference>
<reference evidence="1" key="1">
    <citation type="submission" date="2020-11" db="EMBL/GenBank/DDBJ databases">
        <title>Isolation and identification of active actinomycetes.</title>
        <authorList>
            <person name="Sun X."/>
        </authorList>
    </citation>
    <scope>NUCLEOTIDE SEQUENCE</scope>
    <source>
        <strain evidence="1">NEAU-A11</strain>
    </source>
</reference>
<dbReference type="EMBL" id="JADQTO010000027">
    <property type="protein sequence ID" value="MBG0567435.1"/>
    <property type="molecule type" value="Genomic_DNA"/>
</dbReference>
<dbReference type="FunFam" id="3.40.50.1000:FF:000162">
    <property type="entry name" value="HAD-like protein"/>
    <property type="match status" value="1"/>
</dbReference>
<dbReference type="Proteomes" id="UP000598146">
    <property type="component" value="Unassembled WGS sequence"/>
</dbReference>
<dbReference type="SFLD" id="SFLDS00003">
    <property type="entry name" value="Haloacid_Dehalogenase"/>
    <property type="match status" value="1"/>
</dbReference>
<dbReference type="Pfam" id="PF00702">
    <property type="entry name" value="Hydrolase"/>
    <property type="match status" value="1"/>
</dbReference>
<dbReference type="PRINTS" id="PR00413">
    <property type="entry name" value="HADHALOGNASE"/>
</dbReference>
<comment type="caution">
    <text evidence="1">The sequence shown here is derived from an EMBL/GenBank/DDBJ whole genome shotgun (WGS) entry which is preliminary data.</text>
</comment>
<dbReference type="InterPro" id="IPR051806">
    <property type="entry name" value="HAD-like_SPP"/>
</dbReference>
<dbReference type="Gene3D" id="3.40.50.1000">
    <property type="entry name" value="HAD superfamily/HAD-like"/>
    <property type="match status" value="1"/>
</dbReference>
<accession>A0A931G1V4</accession>
<dbReference type="InterPro" id="IPR023198">
    <property type="entry name" value="PGP-like_dom2"/>
</dbReference>
<proteinExistence type="predicted"/>
<dbReference type="AlphaFoldDB" id="A0A931G1V4"/>
<dbReference type="NCBIfam" id="TIGR01509">
    <property type="entry name" value="HAD-SF-IA-v3"/>
    <property type="match status" value="1"/>
</dbReference>
<dbReference type="InterPro" id="IPR006439">
    <property type="entry name" value="HAD-SF_hydro_IA"/>
</dbReference>
<dbReference type="SUPFAM" id="SSF56784">
    <property type="entry name" value="HAD-like"/>
    <property type="match status" value="1"/>
</dbReference>
<evidence type="ECO:0000313" key="1">
    <source>
        <dbReference type="EMBL" id="MBG0567435.1"/>
    </source>
</evidence>
<dbReference type="PANTHER" id="PTHR43481:SF4">
    <property type="entry name" value="GLYCEROL-1-PHOSPHATE PHOSPHOHYDROLASE 1-RELATED"/>
    <property type="match status" value="1"/>
</dbReference>
<gene>
    <name evidence="1" type="ORF">I4J89_38915</name>
</gene>
<dbReference type="InterPro" id="IPR023214">
    <property type="entry name" value="HAD_sf"/>
</dbReference>
<keyword evidence="2" id="KW-1185">Reference proteome</keyword>